<name>A0A1X7LS61_9BACL</name>
<protein>
    <submittedName>
        <fullName evidence="3">Glycosyltransferase involved in cell wall bisynthesis</fullName>
    </submittedName>
</protein>
<dbReference type="STRING" id="1852522.SAMN06295960_4198"/>
<evidence type="ECO:0000313" key="3">
    <source>
        <dbReference type="EMBL" id="SMG56665.1"/>
    </source>
</evidence>
<keyword evidence="4" id="KW-1185">Reference proteome</keyword>
<dbReference type="PANTHER" id="PTHR45947">
    <property type="entry name" value="SULFOQUINOVOSYL TRANSFERASE SQD2"/>
    <property type="match status" value="1"/>
</dbReference>
<evidence type="ECO:0000259" key="2">
    <source>
        <dbReference type="Pfam" id="PF00534"/>
    </source>
</evidence>
<dbReference type="PANTHER" id="PTHR45947:SF3">
    <property type="entry name" value="SULFOQUINOVOSYL TRANSFERASE SQD2"/>
    <property type="match status" value="1"/>
</dbReference>
<dbReference type="InterPro" id="IPR050194">
    <property type="entry name" value="Glycosyltransferase_grp1"/>
</dbReference>
<keyword evidence="3" id="KW-0808">Transferase</keyword>
<gene>
    <name evidence="3" type="ORF">SAMN06295960_4198</name>
</gene>
<dbReference type="Gene3D" id="3.40.50.2000">
    <property type="entry name" value="Glycogen Phosphorylase B"/>
    <property type="match status" value="2"/>
</dbReference>
<dbReference type="Pfam" id="PF00534">
    <property type="entry name" value="Glycos_transf_1"/>
    <property type="match status" value="1"/>
</dbReference>
<dbReference type="GO" id="GO:0016757">
    <property type="term" value="F:glycosyltransferase activity"/>
    <property type="evidence" value="ECO:0007669"/>
    <property type="project" value="InterPro"/>
</dbReference>
<dbReference type="EMBL" id="FXAZ01000007">
    <property type="protein sequence ID" value="SMG56665.1"/>
    <property type="molecule type" value="Genomic_DNA"/>
</dbReference>
<accession>A0A1X7LS61</accession>
<dbReference type="SUPFAM" id="SSF53756">
    <property type="entry name" value="UDP-Glycosyltransferase/glycogen phosphorylase"/>
    <property type="match status" value="1"/>
</dbReference>
<reference evidence="3 4" key="1">
    <citation type="submission" date="2017-04" db="EMBL/GenBank/DDBJ databases">
        <authorList>
            <person name="Afonso C.L."/>
            <person name="Miller P.J."/>
            <person name="Scott M.A."/>
            <person name="Spackman E."/>
            <person name="Goraichik I."/>
            <person name="Dimitrov K.M."/>
            <person name="Suarez D.L."/>
            <person name="Swayne D.E."/>
        </authorList>
    </citation>
    <scope>NUCLEOTIDE SEQUENCE [LARGE SCALE GENOMIC DNA]</scope>
    <source>
        <strain evidence="3 4">11</strain>
    </source>
</reference>
<feature type="compositionally biased region" description="Basic residues" evidence="1">
    <location>
        <begin position="437"/>
        <end position="501"/>
    </location>
</feature>
<organism evidence="3 4">
    <name type="scientific">Paenibacillus aquistagni</name>
    <dbReference type="NCBI Taxonomy" id="1852522"/>
    <lineage>
        <taxon>Bacteria</taxon>
        <taxon>Bacillati</taxon>
        <taxon>Bacillota</taxon>
        <taxon>Bacilli</taxon>
        <taxon>Bacillales</taxon>
        <taxon>Paenibacillaceae</taxon>
        <taxon>Paenibacillus</taxon>
    </lineage>
</organism>
<proteinExistence type="predicted"/>
<sequence length="501" mass="57879">MLFLLRELSHAYTCVLVVPEHGMLSRQAEAYGIRCRIQTCPLFFEMVHPNAMLYEQIEMAKHLPEWHGIVRVLQEIQPDYVFINTSVHVLPAIAAYEQQIPVLWQITELIHHNTHTEMAVRLIQQHAALVIGISDTVLQPFHQHPASARTLYYKLPPSWHMETLEPATWPYARESLRMQLGIPGSACLIGYISSAIYAHKGLEHFIQMGLSLLTETPSLHFLIVGEPHDPDYLKRCLKLTEYMGHSDRFHVLEFEPRVQQVYPAMDIVVIPSLQPEGFGMTALEGMLFGKAVVSYRAGGLQEIHEMTGNAHYTAECGNMRELMHIVEQLAAYPEERQHLGQHNARAALEAYGAAAFRRRLEPMFVELVMEREDWFPAIQGSSNLVYIRVGRAYRPMRHPHELNEQGITAPRRIAERVLQALPKLPAPDDNDTNRDKPAKRRSSTTRRLRRRKRGSGRKPYSRTRSQYRQRRSSSSRIKRGLKRPIAKRRTIRLRRKRSIKR</sequence>
<dbReference type="Proteomes" id="UP000193834">
    <property type="component" value="Unassembled WGS sequence"/>
</dbReference>
<feature type="region of interest" description="Disordered" evidence="1">
    <location>
        <begin position="421"/>
        <end position="501"/>
    </location>
</feature>
<evidence type="ECO:0000256" key="1">
    <source>
        <dbReference type="SAM" id="MobiDB-lite"/>
    </source>
</evidence>
<feature type="domain" description="Glycosyl transferase family 1" evidence="2">
    <location>
        <begin position="177"/>
        <end position="342"/>
    </location>
</feature>
<dbReference type="InterPro" id="IPR001296">
    <property type="entry name" value="Glyco_trans_1"/>
</dbReference>
<dbReference type="CDD" id="cd03801">
    <property type="entry name" value="GT4_PimA-like"/>
    <property type="match status" value="1"/>
</dbReference>
<dbReference type="AlphaFoldDB" id="A0A1X7LS61"/>
<evidence type="ECO:0000313" key="4">
    <source>
        <dbReference type="Proteomes" id="UP000193834"/>
    </source>
</evidence>